<feature type="chain" id="PRO_5003599563" description="DUF3999 domain-containing protein" evidence="2">
    <location>
        <begin position="22"/>
        <end position="458"/>
    </location>
</feature>
<keyword evidence="4" id="KW-1185">Reference proteome</keyword>
<dbReference type="AlphaFoldDB" id="H5V4L0"/>
<organism evidence="3 4">
    <name type="scientific">Atlantibacter hermannii NBRC 105704</name>
    <dbReference type="NCBI Taxonomy" id="1115512"/>
    <lineage>
        <taxon>Bacteria</taxon>
        <taxon>Pseudomonadati</taxon>
        <taxon>Pseudomonadota</taxon>
        <taxon>Gammaproteobacteria</taxon>
        <taxon>Enterobacterales</taxon>
        <taxon>Enterobacteriaceae</taxon>
        <taxon>Atlantibacter</taxon>
    </lineage>
</organism>
<evidence type="ECO:0000256" key="1">
    <source>
        <dbReference type="SAM" id="Phobius"/>
    </source>
</evidence>
<dbReference type="GeneID" id="92829644"/>
<keyword evidence="1" id="KW-0812">Transmembrane</keyword>
<evidence type="ECO:0008006" key="5">
    <source>
        <dbReference type="Google" id="ProtNLM"/>
    </source>
</evidence>
<dbReference type="RefSeq" id="WP_002437049.1">
    <property type="nucleotide sequence ID" value="NZ_BAFF01000010.1"/>
</dbReference>
<reference evidence="3 4" key="1">
    <citation type="submission" date="2012-02" db="EMBL/GenBank/DDBJ databases">
        <title>Whole genome shotgun sequence of Escherichia hermannii NBRC 105704.</title>
        <authorList>
            <person name="Yoshida I."/>
            <person name="Hosoyama A."/>
            <person name="Tsuchikane K."/>
            <person name="Katsumata H."/>
            <person name="Yamazaki S."/>
            <person name="Fujita N."/>
        </authorList>
    </citation>
    <scope>NUCLEOTIDE SEQUENCE [LARGE SCALE GENOMIC DNA]</scope>
    <source>
        <strain evidence="3 4">NBRC 105704</strain>
    </source>
</reference>
<dbReference type="eggNOG" id="ENOG5031WM6">
    <property type="taxonomic scope" value="Bacteria"/>
</dbReference>
<name>H5V4L0_ATLHE</name>
<feature type="signal peptide" evidence="2">
    <location>
        <begin position="1"/>
        <end position="21"/>
    </location>
</feature>
<proteinExistence type="predicted"/>
<dbReference type="Proteomes" id="UP000010297">
    <property type="component" value="Unassembled WGS sequence"/>
</dbReference>
<accession>H5V4L0</accession>
<dbReference type="Pfam" id="PF13163">
    <property type="entry name" value="DUF3999"/>
    <property type="match status" value="1"/>
</dbReference>
<comment type="caution">
    <text evidence="3">The sequence shown here is derived from an EMBL/GenBank/DDBJ whole genome shotgun (WGS) entry which is preliminary data.</text>
</comment>
<keyword evidence="1" id="KW-1133">Transmembrane helix</keyword>
<dbReference type="EMBL" id="BAFF01000010">
    <property type="protein sequence ID" value="GAB52918.1"/>
    <property type="molecule type" value="Genomic_DNA"/>
</dbReference>
<protein>
    <recommendedName>
        <fullName evidence="5">DUF3999 domain-containing protein</fullName>
    </recommendedName>
</protein>
<dbReference type="InterPro" id="IPR025060">
    <property type="entry name" value="DUF3999"/>
</dbReference>
<gene>
    <name evidence="3" type="ORF">EH105704_10_00250</name>
</gene>
<evidence type="ECO:0000313" key="3">
    <source>
        <dbReference type="EMBL" id="GAB52918.1"/>
    </source>
</evidence>
<feature type="transmembrane region" description="Helical" evidence="1">
    <location>
        <begin position="430"/>
        <end position="451"/>
    </location>
</feature>
<sequence length="458" mass="50933">MKGLRNIIVMAAFWLPIAGFAEETAPDMPQDYAWGMQLESEEDAPFWQIPLPTQVYEQTVWPDLRDVRVFNRQGEAVPFALAQQQAPQSEPKSVALKVFPLDIKQVKYEGQNSLTVKMPGGTEVHLDGEDVKRISQSFLLTLPDGLKTPLAVAQLRAEWVKLAQNWQAKVDLYSSADLKNWRLQVEGAPLMDLTSGNDRLKLDTLPAGVMLSGDGPRYLLMTVYDAPAQFSVQSMEAISSAADLSNAYVYLPARKDKSEASEAIYSWANPQPLAALAINPAAENEVLPIEIDYRHRADEPWKPLAKTVLYRMGETQSEPQALNGEPVQAIRIKGINTRWRDAPPEVQGLRVSQTLVFIPQGSGPFMLAWGNKAAKPQAMALNMMIPEKLRARYTLDTLPVATEADTLTLGGEARLTAVDPAERRSQMMTMAIWGVLIVGVLALLWVAYRLWREVKAKP</sequence>
<keyword evidence="2" id="KW-0732">Signal</keyword>
<evidence type="ECO:0000313" key="4">
    <source>
        <dbReference type="Proteomes" id="UP000010297"/>
    </source>
</evidence>
<keyword evidence="1" id="KW-0472">Membrane</keyword>
<evidence type="ECO:0000256" key="2">
    <source>
        <dbReference type="SAM" id="SignalP"/>
    </source>
</evidence>